<name>G4Z8T8_PHYSP</name>
<dbReference type="Proteomes" id="UP000002640">
    <property type="component" value="Unassembled WGS sequence"/>
</dbReference>
<accession>G4Z8T8</accession>
<proteinExistence type="predicted"/>
<organism evidence="1 2">
    <name type="scientific">Phytophthora sojae (strain P6497)</name>
    <name type="common">Soybean stem and root rot agent</name>
    <name type="synonym">Phytophthora megasperma f. sp. glycines</name>
    <dbReference type="NCBI Taxonomy" id="1094619"/>
    <lineage>
        <taxon>Eukaryota</taxon>
        <taxon>Sar</taxon>
        <taxon>Stramenopiles</taxon>
        <taxon>Oomycota</taxon>
        <taxon>Peronosporomycetes</taxon>
        <taxon>Peronosporales</taxon>
        <taxon>Peronosporaceae</taxon>
        <taxon>Phytophthora</taxon>
    </lineage>
</organism>
<dbReference type="RefSeq" id="XP_009522426.1">
    <property type="nucleotide sequence ID" value="XM_009524131.1"/>
</dbReference>
<protein>
    <submittedName>
        <fullName evidence="1">Uncharacterized protein</fullName>
    </submittedName>
</protein>
<dbReference type="GeneID" id="20650277"/>
<feature type="non-terminal residue" evidence="1">
    <location>
        <position position="104"/>
    </location>
</feature>
<dbReference type="InParanoid" id="G4Z8T8"/>
<dbReference type="KEGG" id="psoj:PHYSODRAFT_364890"/>
<dbReference type="AlphaFoldDB" id="G4Z8T8"/>
<gene>
    <name evidence="1" type="ORF">PHYSODRAFT_364890</name>
</gene>
<feature type="non-terminal residue" evidence="1">
    <location>
        <position position="1"/>
    </location>
</feature>
<dbReference type="EMBL" id="JH159153">
    <property type="protein sequence ID" value="EGZ19709.1"/>
    <property type="molecule type" value="Genomic_DNA"/>
</dbReference>
<keyword evidence="2" id="KW-1185">Reference proteome</keyword>
<reference evidence="1 2" key="1">
    <citation type="journal article" date="2006" name="Science">
        <title>Phytophthora genome sequences uncover evolutionary origins and mechanisms of pathogenesis.</title>
        <authorList>
            <person name="Tyler B.M."/>
            <person name="Tripathy S."/>
            <person name="Zhang X."/>
            <person name="Dehal P."/>
            <person name="Jiang R.H."/>
            <person name="Aerts A."/>
            <person name="Arredondo F.D."/>
            <person name="Baxter L."/>
            <person name="Bensasson D."/>
            <person name="Beynon J.L."/>
            <person name="Chapman J."/>
            <person name="Damasceno C.M."/>
            <person name="Dorrance A.E."/>
            <person name="Dou D."/>
            <person name="Dickerman A.W."/>
            <person name="Dubchak I.L."/>
            <person name="Garbelotto M."/>
            <person name="Gijzen M."/>
            <person name="Gordon S.G."/>
            <person name="Govers F."/>
            <person name="Grunwald N.J."/>
            <person name="Huang W."/>
            <person name="Ivors K.L."/>
            <person name="Jones R.W."/>
            <person name="Kamoun S."/>
            <person name="Krampis K."/>
            <person name="Lamour K.H."/>
            <person name="Lee M.K."/>
            <person name="McDonald W.H."/>
            <person name="Medina M."/>
            <person name="Meijer H.J."/>
            <person name="Nordberg E.K."/>
            <person name="Maclean D.J."/>
            <person name="Ospina-Giraldo M.D."/>
            <person name="Morris P.F."/>
            <person name="Phuntumart V."/>
            <person name="Putnam N.H."/>
            <person name="Rash S."/>
            <person name="Rose J.K."/>
            <person name="Sakihama Y."/>
            <person name="Salamov A.A."/>
            <person name="Savidor A."/>
            <person name="Scheuring C.F."/>
            <person name="Smith B.M."/>
            <person name="Sobral B.W."/>
            <person name="Terry A."/>
            <person name="Torto-Alalibo T.A."/>
            <person name="Win J."/>
            <person name="Xu Z."/>
            <person name="Zhang H."/>
            <person name="Grigoriev I.V."/>
            <person name="Rokhsar D.S."/>
            <person name="Boore J.L."/>
        </authorList>
    </citation>
    <scope>NUCLEOTIDE SEQUENCE [LARGE SCALE GENOMIC DNA]</scope>
    <source>
        <strain evidence="1 2">P6497</strain>
    </source>
</reference>
<dbReference type="STRING" id="1094619.G4Z8T8"/>
<evidence type="ECO:0000313" key="1">
    <source>
        <dbReference type="EMBL" id="EGZ19709.1"/>
    </source>
</evidence>
<evidence type="ECO:0000313" key="2">
    <source>
        <dbReference type="Proteomes" id="UP000002640"/>
    </source>
</evidence>
<sequence length="104" mass="12005">WFTWYAQEPRWQAAAPKQLRSRSKLLVAFMKLFIEDGFALDTAAEDYRDRVLELGKRAEDAILTYLKTKHGINSRGSSAVLKHLQRLHSAGTLDAIIQRHQRLL</sequence>
<dbReference type="OMA" id="AMTYLGK"/>